<dbReference type="Proteomes" id="UP000652681">
    <property type="component" value="Unassembled WGS sequence"/>
</dbReference>
<evidence type="ECO:0000259" key="1">
    <source>
        <dbReference type="Pfam" id="PF10108"/>
    </source>
</evidence>
<dbReference type="SUPFAM" id="SSF53098">
    <property type="entry name" value="Ribonuclease H-like"/>
    <property type="match status" value="1"/>
</dbReference>
<dbReference type="InterPro" id="IPR012337">
    <property type="entry name" value="RNaseH-like_sf"/>
</dbReference>
<evidence type="ECO:0000313" key="3">
    <source>
        <dbReference type="Proteomes" id="UP000652681"/>
    </source>
</evidence>
<keyword evidence="2" id="KW-0269">Exonuclease</keyword>
<feature type="domain" description="Predicted 3'-5' exonuclease PolB-like" evidence="1">
    <location>
        <begin position="64"/>
        <end position="227"/>
    </location>
</feature>
<gene>
    <name evidence="2" type="ORF">H9Y05_09460</name>
</gene>
<dbReference type="Gene3D" id="3.30.420.10">
    <property type="entry name" value="Ribonuclease H-like superfamily/Ribonuclease H"/>
    <property type="match status" value="1"/>
</dbReference>
<keyword evidence="2" id="KW-0378">Hydrolase</keyword>
<comment type="caution">
    <text evidence="2">The sequence shown here is derived from an EMBL/GenBank/DDBJ whole genome shotgun (WGS) entry which is preliminary data.</text>
</comment>
<dbReference type="RefSeq" id="WP_216714139.1">
    <property type="nucleotide sequence ID" value="NZ_JACVEL010000005.1"/>
</dbReference>
<organism evidence="2 3">
    <name type="scientific">Taishania pollutisoli</name>
    <dbReference type="NCBI Taxonomy" id="2766479"/>
    <lineage>
        <taxon>Bacteria</taxon>
        <taxon>Pseudomonadati</taxon>
        <taxon>Bacteroidota</taxon>
        <taxon>Flavobacteriia</taxon>
        <taxon>Flavobacteriales</taxon>
        <taxon>Crocinitomicaceae</taxon>
        <taxon>Taishania</taxon>
    </lineage>
</organism>
<keyword evidence="2" id="KW-0540">Nuclease</keyword>
<dbReference type="CDD" id="cd05782">
    <property type="entry name" value="DNA_polB_like1_exo"/>
    <property type="match status" value="1"/>
</dbReference>
<reference evidence="2" key="1">
    <citation type="submission" date="2020-09" db="EMBL/GenBank/DDBJ databases">
        <title>Taishania pollutisoli gen. nov., sp. nov., Isolated from Tetrabromobisphenol A-Contaminated Soil.</title>
        <authorList>
            <person name="Chen Q."/>
        </authorList>
    </citation>
    <scope>NUCLEOTIDE SEQUENCE</scope>
    <source>
        <strain evidence="2">CZZ-1</strain>
    </source>
</reference>
<dbReference type="Pfam" id="PF10108">
    <property type="entry name" value="DNA_pol_B_exo2"/>
    <property type="match status" value="1"/>
</dbReference>
<sequence length="241" mass="28048">MLLNTLNLEKVLFLDIETVPQVYLPQDLDEETRKLFGTKLNVSPDEIGNFEEAYFRRAGILAEFGKIICISVGFLHDTGTGRQLRLKSFYHDDEETLLLQFKRLLDEHYNTPYHLLCGHNAKEFDFPYICRRMLIHGIELPNILNMAGKKPWEIAHLDTMELWKFGDYKAYTSLALLCHVFKIPTPKDDISGADVARVYYEEKNLERIKVYCEKDVVALIQLFLRMQGEPLVDQAEVYHST</sequence>
<dbReference type="AlphaFoldDB" id="A0A8J6PJ89"/>
<protein>
    <submittedName>
        <fullName evidence="2">3'-5' exonuclease</fullName>
    </submittedName>
</protein>
<dbReference type="InterPro" id="IPR019288">
    <property type="entry name" value="3'-5'_exonuclease_PolB-like"/>
</dbReference>
<dbReference type="GO" id="GO:0003676">
    <property type="term" value="F:nucleic acid binding"/>
    <property type="evidence" value="ECO:0007669"/>
    <property type="project" value="InterPro"/>
</dbReference>
<proteinExistence type="predicted"/>
<dbReference type="InterPro" id="IPR036397">
    <property type="entry name" value="RNaseH_sf"/>
</dbReference>
<dbReference type="EMBL" id="JACVEL010000005">
    <property type="protein sequence ID" value="MBC9812696.1"/>
    <property type="molecule type" value="Genomic_DNA"/>
</dbReference>
<name>A0A8J6PJ89_9FLAO</name>
<evidence type="ECO:0000313" key="2">
    <source>
        <dbReference type="EMBL" id="MBC9812696.1"/>
    </source>
</evidence>
<dbReference type="GO" id="GO:0004527">
    <property type="term" value="F:exonuclease activity"/>
    <property type="evidence" value="ECO:0007669"/>
    <property type="project" value="UniProtKB-KW"/>
</dbReference>
<accession>A0A8J6PJ89</accession>
<keyword evidence="3" id="KW-1185">Reference proteome</keyword>